<feature type="region of interest" description="Disordered" evidence="1">
    <location>
        <begin position="1"/>
        <end position="34"/>
    </location>
</feature>
<gene>
    <name evidence="3" type="ORF">P280DRAFT_529332</name>
</gene>
<dbReference type="Pfam" id="PF22942">
    <property type="entry name" value="DUF7025"/>
    <property type="match status" value="1"/>
</dbReference>
<organism evidence="3 4">
    <name type="scientific">Massarina eburnea CBS 473.64</name>
    <dbReference type="NCBI Taxonomy" id="1395130"/>
    <lineage>
        <taxon>Eukaryota</taxon>
        <taxon>Fungi</taxon>
        <taxon>Dikarya</taxon>
        <taxon>Ascomycota</taxon>
        <taxon>Pezizomycotina</taxon>
        <taxon>Dothideomycetes</taxon>
        <taxon>Pleosporomycetidae</taxon>
        <taxon>Pleosporales</taxon>
        <taxon>Massarineae</taxon>
        <taxon>Massarinaceae</taxon>
        <taxon>Massarina</taxon>
    </lineage>
</organism>
<feature type="compositionally biased region" description="Polar residues" evidence="1">
    <location>
        <begin position="24"/>
        <end position="34"/>
    </location>
</feature>
<evidence type="ECO:0000256" key="1">
    <source>
        <dbReference type="SAM" id="MobiDB-lite"/>
    </source>
</evidence>
<dbReference type="GO" id="GO:0016887">
    <property type="term" value="F:ATP hydrolysis activity"/>
    <property type="evidence" value="ECO:0007669"/>
    <property type="project" value="InterPro"/>
</dbReference>
<evidence type="ECO:0000313" key="4">
    <source>
        <dbReference type="Proteomes" id="UP000799753"/>
    </source>
</evidence>
<protein>
    <submittedName>
        <fullName evidence="3">P-loop containing nucleoside triphosphate hydrolase protein</fullName>
    </submittedName>
</protein>
<dbReference type="PANTHER" id="PTHR46411:SF2">
    <property type="entry name" value="AAA+ ATPASE DOMAIN-CONTAINING PROTEIN"/>
    <property type="match status" value="1"/>
</dbReference>
<evidence type="ECO:0000259" key="2">
    <source>
        <dbReference type="SMART" id="SM00382"/>
    </source>
</evidence>
<evidence type="ECO:0000313" key="3">
    <source>
        <dbReference type="EMBL" id="KAF2638409.1"/>
    </source>
</evidence>
<accession>A0A6A6RRY9</accession>
<sequence>MSDHVHNTAAGDASHQANHDHSNTKNSKSSTGFSNIFSKKKEAPEAGTCATCDPEPTGKTSERIERLDEVFDKETRKKVFLPTAEAQKTTKNPKTVLKVRRLIDEHSRHHATKVDIISEILRQELLAIFKGAASTNLNSSPPEVDPELMFHAYGGLKEKLDKEQTKANSDDELVGVLCVALQYIEEDFGATMETLKSLEAQDEITFELLWTLFPPNTHIYSKANVLSEEQLSILSHSAYGTRLDGTKYYQLVLQLISHDRRKFGWVKNYPTIATFEGATKVQDLPFFPFSRHANHDKIRESLHQRGKRFVELCSPTYQEYVGQSMGENRNVVIQGVYKQVMIHVVGRVMIDPVMFSQHAGDSDLVQGNVDKQLHAPSLMDADFMFCDHKVAGFSFHQKIWCLFAISNMSPVVWNEDAFSKLVLRHSTRDLIHALVKSHKHARNTFDDVVSGKGLGLVGLLSGNPGVGKTLTAEVIAEATKRPLYMLSAGELGTEVKEVDERLSMVLEITRVWGCVLLIDEADVFLQKRDVLHLQRNALVSIFLRRLEYFQGVLLMTTNRESTIDPAFESRIHFKLQYPDLTAASRRDIWSNCLASAAATSVDVQLQENDITELAGLDINGRQIKNAIACAVSIAVEEEKPLTMRDVKVMLDMVALDE</sequence>
<dbReference type="OrthoDB" id="10042665at2759"/>
<feature type="domain" description="AAA+ ATPase" evidence="2">
    <location>
        <begin position="454"/>
        <end position="581"/>
    </location>
</feature>
<keyword evidence="4" id="KW-1185">Reference proteome</keyword>
<dbReference type="Proteomes" id="UP000799753">
    <property type="component" value="Unassembled WGS sequence"/>
</dbReference>
<reference evidence="3" key="1">
    <citation type="journal article" date="2020" name="Stud. Mycol.">
        <title>101 Dothideomycetes genomes: a test case for predicting lifestyles and emergence of pathogens.</title>
        <authorList>
            <person name="Haridas S."/>
            <person name="Albert R."/>
            <person name="Binder M."/>
            <person name="Bloem J."/>
            <person name="Labutti K."/>
            <person name="Salamov A."/>
            <person name="Andreopoulos B."/>
            <person name="Baker S."/>
            <person name="Barry K."/>
            <person name="Bills G."/>
            <person name="Bluhm B."/>
            <person name="Cannon C."/>
            <person name="Castanera R."/>
            <person name="Culley D."/>
            <person name="Daum C."/>
            <person name="Ezra D."/>
            <person name="Gonzalez J."/>
            <person name="Henrissat B."/>
            <person name="Kuo A."/>
            <person name="Liang C."/>
            <person name="Lipzen A."/>
            <person name="Lutzoni F."/>
            <person name="Magnuson J."/>
            <person name="Mondo S."/>
            <person name="Nolan M."/>
            <person name="Ohm R."/>
            <person name="Pangilinan J."/>
            <person name="Park H.-J."/>
            <person name="Ramirez L."/>
            <person name="Alfaro M."/>
            <person name="Sun H."/>
            <person name="Tritt A."/>
            <person name="Yoshinaga Y."/>
            <person name="Zwiers L.-H."/>
            <person name="Turgeon B."/>
            <person name="Goodwin S."/>
            <person name="Spatafora J."/>
            <person name="Crous P."/>
            <person name="Grigoriev I."/>
        </authorList>
    </citation>
    <scope>NUCLEOTIDE SEQUENCE</scope>
    <source>
        <strain evidence="3">CBS 473.64</strain>
    </source>
</reference>
<dbReference type="Gene3D" id="3.40.50.300">
    <property type="entry name" value="P-loop containing nucleotide triphosphate hydrolases"/>
    <property type="match status" value="1"/>
</dbReference>
<dbReference type="InterPro" id="IPR003959">
    <property type="entry name" value="ATPase_AAA_core"/>
</dbReference>
<dbReference type="CDD" id="cd19481">
    <property type="entry name" value="RecA-like_protease"/>
    <property type="match status" value="1"/>
</dbReference>
<name>A0A6A6RRY9_9PLEO</name>
<proteinExistence type="predicted"/>
<dbReference type="InterPro" id="IPR054289">
    <property type="entry name" value="DUF7025"/>
</dbReference>
<keyword evidence="3" id="KW-0378">Hydrolase</keyword>
<dbReference type="SUPFAM" id="SSF52540">
    <property type="entry name" value="P-loop containing nucleoside triphosphate hydrolases"/>
    <property type="match status" value="1"/>
</dbReference>
<dbReference type="PANTHER" id="PTHR46411">
    <property type="entry name" value="FAMILY ATPASE, PUTATIVE-RELATED"/>
    <property type="match status" value="1"/>
</dbReference>
<dbReference type="InterPro" id="IPR003593">
    <property type="entry name" value="AAA+_ATPase"/>
</dbReference>
<dbReference type="EMBL" id="MU006790">
    <property type="protein sequence ID" value="KAF2638409.1"/>
    <property type="molecule type" value="Genomic_DNA"/>
</dbReference>
<dbReference type="GO" id="GO:0005524">
    <property type="term" value="F:ATP binding"/>
    <property type="evidence" value="ECO:0007669"/>
    <property type="project" value="InterPro"/>
</dbReference>
<dbReference type="SMART" id="SM00382">
    <property type="entry name" value="AAA"/>
    <property type="match status" value="1"/>
</dbReference>
<dbReference type="Pfam" id="PF00004">
    <property type="entry name" value="AAA"/>
    <property type="match status" value="1"/>
</dbReference>
<dbReference type="AlphaFoldDB" id="A0A6A6RRY9"/>
<dbReference type="InterPro" id="IPR027417">
    <property type="entry name" value="P-loop_NTPase"/>
</dbReference>